<evidence type="ECO:0000256" key="4">
    <source>
        <dbReference type="ARBA" id="ARBA00022452"/>
    </source>
</evidence>
<evidence type="ECO:0000313" key="10">
    <source>
        <dbReference type="Proteomes" id="UP001348817"/>
    </source>
</evidence>
<evidence type="ECO:0000256" key="8">
    <source>
        <dbReference type="SAM" id="Coils"/>
    </source>
</evidence>
<evidence type="ECO:0000313" key="9">
    <source>
        <dbReference type="EMBL" id="BDD11796.1"/>
    </source>
</evidence>
<dbReference type="RefSeq" id="WP_338395196.1">
    <property type="nucleotide sequence ID" value="NZ_AP025316.1"/>
</dbReference>
<dbReference type="GO" id="GO:0015288">
    <property type="term" value="F:porin activity"/>
    <property type="evidence" value="ECO:0007669"/>
    <property type="project" value="TreeGrafter"/>
</dbReference>
<dbReference type="Pfam" id="PF02321">
    <property type="entry name" value="OEP"/>
    <property type="match status" value="1"/>
</dbReference>
<name>A0AAU9CI28_9BACT</name>
<dbReference type="Gene3D" id="1.20.1600.10">
    <property type="entry name" value="Outer membrane efflux proteins (OEP)"/>
    <property type="match status" value="1"/>
</dbReference>
<keyword evidence="10" id="KW-1185">Reference proteome</keyword>
<keyword evidence="3" id="KW-0813">Transport</keyword>
<dbReference type="PANTHER" id="PTHR30026">
    <property type="entry name" value="OUTER MEMBRANE PROTEIN TOLC"/>
    <property type="match status" value="1"/>
</dbReference>
<keyword evidence="9" id="KW-0614">Plasmid</keyword>
<geneLocation type="plasmid" evidence="9 10">
    <name>pFA2</name>
</geneLocation>
<keyword evidence="7" id="KW-0998">Cell outer membrane</keyword>
<keyword evidence="6" id="KW-0472">Membrane</keyword>
<organism evidence="9 10">
    <name type="scientific">Fulvitalea axinellae</name>
    <dbReference type="NCBI Taxonomy" id="1182444"/>
    <lineage>
        <taxon>Bacteria</taxon>
        <taxon>Pseudomonadati</taxon>
        <taxon>Bacteroidota</taxon>
        <taxon>Cytophagia</taxon>
        <taxon>Cytophagales</taxon>
        <taxon>Persicobacteraceae</taxon>
        <taxon>Fulvitalea</taxon>
    </lineage>
</organism>
<accession>A0AAU9CI28</accession>
<comment type="subcellular location">
    <subcellularLocation>
        <location evidence="1">Cell outer membrane</location>
    </subcellularLocation>
</comment>
<feature type="coiled-coil region" evidence="8">
    <location>
        <begin position="346"/>
        <end position="373"/>
    </location>
</feature>
<evidence type="ECO:0000256" key="1">
    <source>
        <dbReference type="ARBA" id="ARBA00004442"/>
    </source>
</evidence>
<evidence type="ECO:0000256" key="6">
    <source>
        <dbReference type="ARBA" id="ARBA00023136"/>
    </source>
</evidence>
<protein>
    <submittedName>
        <fullName evidence="9">RND transporter</fullName>
    </submittedName>
</protein>
<dbReference type="GO" id="GO:1990281">
    <property type="term" value="C:efflux pump complex"/>
    <property type="evidence" value="ECO:0007669"/>
    <property type="project" value="TreeGrafter"/>
</dbReference>
<keyword evidence="5" id="KW-0812">Transmembrane</keyword>
<comment type="similarity">
    <text evidence="2">Belongs to the outer membrane factor (OMF) (TC 1.B.17) family.</text>
</comment>
<dbReference type="InterPro" id="IPR051906">
    <property type="entry name" value="TolC-like"/>
</dbReference>
<dbReference type="PANTHER" id="PTHR30026:SF20">
    <property type="entry name" value="OUTER MEMBRANE PROTEIN TOLC"/>
    <property type="match status" value="1"/>
</dbReference>
<dbReference type="EMBL" id="AP025316">
    <property type="protein sequence ID" value="BDD11796.1"/>
    <property type="molecule type" value="Genomic_DNA"/>
</dbReference>
<reference evidence="9 10" key="1">
    <citation type="submission" date="2021-12" db="EMBL/GenBank/DDBJ databases">
        <title>Genome sequencing of bacteria with rrn-lacking chromosome and rrn-plasmid.</title>
        <authorList>
            <person name="Anda M."/>
            <person name="Iwasaki W."/>
        </authorList>
    </citation>
    <scope>NUCLEOTIDE SEQUENCE [LARGE SCALE GENOMIC DNA]</scope>
    <source>
        <strain evidence="9 10">DSM 100852</strain>
        <plasmid evidence="9 10">pFA2</plasmid>
    </source>
</reference>
<dbReference type="InterPro" id="IPR003423">
    <property type="entry name" value="OMP_efflux"/>
</dbReference>
<evidence type="ECO:0000256" key="5">
    <source>
        <dbReference type="ARBA" id="ARBA00022692"/>
    </source>
</evidence>
<dbReference type="GO" id="GO:0009279">
    <property type="term" value="C:cell outer membrane"/>
    <property type="evidence" value="ECO:0007669"/>
    <property type="project" value="UniProtKB-SubCell"/>
</dbReference>
<evidence type="ECO:0000256" key="7">
    <source>
        <dbReference type="ARBA" id="ARBA00023237"/>
    </source>
</evidence>
<keyword evidence="4" id="KW-1134">Transmembrane beta strand</keyword>
<dbReference type="SUPFAM" id="SSF56954">
    <property type="entry name" value="Outer membrane efflux proteins (OEP)"/>
    <property type="match status" value="1"/>
</dbReference>
<sequence>MKNSFRTALLLLLCYGGQTFGQDALDGYVELGLKNNQEYIREQLRTQRSAQELKEARSFYLPDISAGSQYLISGGGRTIGFPAGDMLNPVHTALNSLSGSDIFPTDVENEKVQLLPNDFHDTRIRLIQPLLNTSIYYGYKARSAQVSMQEAKEQAFRNSLVYRIKKAYYEHASLVEQRQILSNVRPVLVEQVDLNRKLVKNGMATADAVYNAEVELHKLDAQIARVKKGVNTSRIFFNILLNRNLEETVEVDLSSAPMIANNASLDASQELALDRRAEITQVEEGIRATEYQVKKDKTYLVPELSLMADAGYQGFGYKFDSDQDYYTVAFSLTIPIFQGGRNKAKIKKSVLAKEELESELIDLRNKIRLEVAQAHYELEEAMEIHQARMAEMTSAKENFKIISMRYREDQVLPVAYNESRANLTNAELQESVARYGIKIAEANFRRAVKAQ</sequence>
<keyword evidence="8" id="KW-0175">Coiled coil</keyword>
<dbReference type="KEGG" id="fax:FUAX_42280"/>
<evidence type="ECO:0000256" key="2">
    <source>
        <dbReference type="ARBA" id="ARBA00007613"/>
    </source>
</evidence>
<gene>
    <name evidence="9" type="ORF">FUAX_42280</name>
</gene>
<dbReference type="Proteomes" id="UP001348817">
    <property type="component" value="Plasmid pFA2"/>
</dbReference>
<evidence type="ECO:0000256" key="3">
    <source>
        <dbReference type="ARBA" id="ARBA00022448"/>
    </source>
</evidence>
<dbReference type="GO" id="GO:0015562">
    <property type="term" value="F:efflux transmembrane transporter activity"/>
    <property type="evidence" value="ECO:0007669"/>
    <property type="project" value="InterPro"/>
</dbReference>
<dbReference type="AlphaFoldDB" id="A0AAU9CI28"/>
<proteinExistence type="inferred from homology"/>